<evidence type="ECO:0000313" key="2">
    <source>
        <dbReference type="Proteomes" id="UP000247459"/>
    </source>
</evidence>
<protein>
    <submittedName>
        <fullName evidence="1">Uncharacterized protein</fullName>
    </submittedName>
</protein>
<accession>A0A2W0CUM6</accession>
<sequence>MLLEELKWIIPSVWCTFLFGLALINDAKSY</sequence>
<dbReference type="AlphaFoldDB" id="A0A2W0CUM6"/>
<gene>
    <name evidence="1" type="ORF">PIL02S_00319</name>
</gene>
<proteinExistence type="predicted"/>
<dbReference type="Proteomes" id="UP000247459">
    <property type="component" value="Unassembled WGS sequence"/>
</dbReference>
<comment type="caution">
    <text evidence="1">The sequence shown here is derived from an EMBL/GenBank/DDBJ whole genome shotgun (WGS) entry which is preliminary data.</text>
</comment>
<organism evidence="1 2">
    <name type="scientific">Paenibacillus illinoisensis</name>
    <dbReference type="NCBI Taxonomy" id="59845"/>
    <lineage>
        <taxon>Bacteria</taxon>
        <taxon>Bacillati</taxon>
        <taxon>Bacillota</taxon>
        <taxon>Bacilli</taxon>
        <taxon>Bacillales</taxon>
        <taxon>Paenibacillaceae</taxon>
        <taxon>Paenibacillus</taxon>
    </lineage>
</organism>
<evidence type="ECO:0000313" key="1">
    <source>
        <dbReference type="EMBL" id="PYY31228.1"/>
    </source>
</evidence>
<name>A0A2W0CUM6_9BACL</name>
<reference evidence="1 2" key="1">
    <citation type="submission" date="2018-01" db="EMBL/GenBank/DDBJ databases">
        <title>Genome sequence of the PGP bacterium Paenibacillus illinoisensis E3.</title>
        <authorList>
            <person name="Rolli E."/>
            <person name="Marasco R."/>
            <person name="Bessem C."/>
            <person name="Michoud G."/>
            <person name="Gaiarsa S."/>
            <person name="Borin S."/>
            <person name="Daffonchio D."/>
        </authorList>
    </citation>
    <scope>NUCLEOTIDE SEQUENCE [LARGE SCALE GENOMIC DNA]</scope>
    <source>
        <strain evidence="1 2">E3</strain>
    </source>
</reference>
<dbReference type="EMBL" id="PRLG01000002">
    <property type="protein sequence ID" value="PYY31228.1"/>
    <property type="molecule type" value="Genomic_DNA"/>
</dbReference>